<proteinExistence type="inferred from homology"/>
<evidence type="ECO:0000313" key="4">
    <source>
        <dbReference type="Proteomes" id="UP001501153"/>
    </source>
</evidence>
<evidence type="ECO:0000313" key="3">
    <source>
        <dbReference type="EMBL" id="GAA4359391.1"/>
    </source>
</evidence>
<dbReference type="Proteomes" id="UP001501153">
    <property type="component" value="Unassembled WGS sequence"/>
</dbReference>
<dbReference type="Gene3D" id="3.30.2140.10">
    <property type="entry name" value="Arylamine N-acetyltransferase"/>
    <property type="match status" value="1"/>
</dbReference>
<accession>A0ABP8II72</accession>
<dbReference type="Pfam" id="PF00797">
    <property type="entry name" value="Acetyltransf_2"/>
    <property type="match status" value="1"/>
</dbReference>
<reference evidence="4" key="1">
    <citation type="journal article" date="2019" name="Int. J. Syst. Evol. Microbiol.">
        <title>The Global Catalogue of Microorganisms (GCM) 10K type strain sequencing project: providing services to taxonomists for standard genome sequencing and annotation.</title>
        <authorList>
            <consortium name="The Broad Institute Genomics Platform"/>
            <consortium name="The Broad Institute Genome Sequencing Center for Infectious Disease"/>
            <person name="Wu L."/>
            <person name="Ma J."/>
        </authorList>
    </citation>
    <scope>NUCLEOTIDE SEQUENCE [LARGE SCALE GENOMIC DNA]</scope>
    <source>
        <strain evidence="4">JCM 17923</strain>
    </source>
</reference>
<dbReference type="Gene3D" id="2.40.128.150">
    <property type="entry name" value="Cysteine proteinases"/>
    <property type="match status" value="1"/>
</dbReference>
<name>A0ABP8II72_9BACT</name>
<protein>
    <submittedName>
        <fullName evidence="3">Arylamine N-acetyltransferase</fullName>
    </submittedName>
</protein>
<evidence type="ECO:0000256" key="1">
    <source>
        <dbReference type="ARBA" id="ARBA00006547"/>
    </source>
</evidence>
<keyword evidence="4" id="KW-1185">Reference proteome</keyword>
<evidence type="ECO:0000256" key="2">
    <source>
        <dbReference type="RuleBase" id="RU003452"/>
    </source>
</evidence>
<dbReference type="InterPro" id="IPR001447">
    <property type="entry name" value="Arylamine_N-AcTrfase"/>
</dbReference>
<dbReference type="PANTHER" id="PTHR11786">
    <property type="entry name" value="N-HYDROXYARYLAMINE O-ACETYLTRANSFERASE"/>
    <property type="match status" value="1"/>
</dbReference>
<organism evidence="3 4">
    <name type="scientific">Hymenobacter saemangeumensis</name>
    <dbReference type="NCBI Taxonomy" id="1084522"/>
    <lineage>
        <taxon>Bacteria</taxon>
        <taxon>Pseudomonadati</taxon>
        <taxon>Bacteroidota</taxon>
        <taxon>Cytophagia</taxon>
        <taxon>Cytophagales</taxon>
        <taxon>Hymenobacteraceae</taxon>
        <taxon>Hymenobacter</taxon>
    </lineage>
</organism>
<dbReference type="EMBL" id="BAABGZ010000029">
    <property type="protein sequence ID" value="GAA4359391.1"/>
    <property type="molecule type" value="Genomic_DNA"/>
</dbReference>
<comment type="caution">
    <text evidence="3">The sequence shown here is derived from an EMBL/GenBank/DDBJ whole genome shotgun (WGS) entry which is preliminary data.</text>
</comment>
<sequence>MPATMKQQYLARIGYSGDCTPSLAVLRALQRAHLLQVPFENLDIHLGRPIVLGHSYHKVVSLRRGGFCYELNTLFYELLQALGFAVKLISARVWGKNDAFGPEYDHLAIIATVAGRDYLVDVGFGEFAAEPLELVLEVVQPDPRGDFRIVRHQGPYLLVQKRSEGEWEPEYLFTVQARALQEFAEMCRYHQSSPDSPFTQKRVCSRATPAGRVTLTNNRLLTTEHGQVSETVLESEEEVGEVLRRYFGVAL</sequence>
<gene>
    <name evidence="3" type="ORF">GCM10023185_25930</name>
</gene>
<dbReference type="PRINTS" id="PR01543">
    <property type="entry name" value="ANATRNSFRASE"/>
</dbReference>
<dbReference type="SUPFAM" id="SSF54001">
    <property type="entry name" value="Cysteine proteinases"/>
    <property type="match status" value="1"/>
</dbReference>
<comment type="similarity">
    <text evidence="1 2">Belongs to the arylamine N-acetyltransferase family.</text>
</comment>
<dbReference type="InterPro" id="IPR038765">
    <property type="entry name" value="Papain-like_cys_pep_sf"/>
</dbReference>
<dbReference type="PANTHER" id="PTHR11786:SF0">
    <property type="entry name" value="ARYLAMINE N-ACETYLTRANSFERASE 4-RELATED"/>
    <property type="match status" value="1"/>
</dbReference>